<dbReference type="SUPFAM" id="SSF56672">
    <property type="entry name" value="DNA/RNA polymerases"/>
    <property type="match status" value="1"/>
</dbReference>
<dbReference type="Pfam" id="PF00078">
    <property type="entry name" value="RVT_1"/>
    <property type="match status" value="1"/>
</dbReference>
<feature type="region of interest" description="Disordered" evidence="1">
    <location>
        <begin position="380"/>
        <end position="408"/>
    </location>
</feature>
<dbReference type="GO" id="GO:0071897">
    <property type="term" value="P:DNA biosynthetic process"/>
    <property type="evidence" value="ECO:0007669"/>
    <property type="project" value="UniProtKB-ARBA"/>
</dbReference>
<evidence type="ECO:0000259" key="2">
    <source>
        <dbReference type="PROSITE" id="PS50878"/>
    </source>
</evidence>
<dbReference type="PANTHER" id="PTHR47027:SF20">
    <property type="entry name" value="REVERSE TRANSCRIPTASE-LIKE PROTEIN WITH RNA-DIRECTED DNA POLYMERASE DOMAIN"/>
    <property type="match status" value="1"/>
</dbReference>
<organism evidence="3 4">
    <name type="scientific">Parnassius mnemosyne</name>
    <name type="common">clouded apollo</name>
    <dbReference type="NCBI Taxonomy" id="213953"/>
    <lineage>
        <taxon>Eukaryota</taxon>
        <taxon>Metazoa</taxon>
        <taxon>Ecdysozoa</taxon>
        <taxon>Arthropoda</taxon>
        <taxon>Hexapoda</taxon>
        <taxon>Insecta</taxon>
        <taxon>Pterygota</taxon>
        <taxon>Neoptera</taxon>
        <taxon>Endopterygota</taxon>
        <taxon>Lepidoptera</taxon>
        <taxon>Glossata</taxon>
        <taxon>Ditrysia</taxon>
        <taxon>Papilionoidea</taxon>
        <taxon>Papilionidae</taxon>
        <taxon>Parnassiinae</taxon>
        <taxon>Parnassini</taxon>
        <taxon>Parnassius</taxon>
        <taxon>Driopa</taxon>
    </lineage>
</organism>
<dbReference type="InterPro" id="IPR036691">
    <property type="entry name" value="Endo/exonu/phosph_ase_sf"/>
</dbReference>
<protein>
    <recommendedName>
        <fullName evidence="2">Reverse transcriptase domain-containing protein</fullName>
    </recommendedName>
</protein>
<accession>A0AAV1KAB0</accession>
<evidence type="ECO:0000313" key="4">
    <source>
        <dbReference type="Proteomes" id="UP001314205"/>
    </source>
</evidence>
<gene>
    <name evidence="3" type="ORF">PARMNEM_LOCUS890</name>
</gene>
<comment type="caution">
    <text evidence="3">The sequence shown here is derived from an EMBL/GenBank/DDBJ whole genome shotgun (WGS) entry which is preliminary data.</text>
</comment>
<dbReference type="AlphaFoldDB" id="A0AAV1KAB0"/>
<dbReference type="PANTHER" id="PTHR47027">
    <property type="entry name" value="REVERSE TRANSCRIPTASE DOMAIN-CONTAINING PROTEIN"/>
    <property type="match status" value="1"/>
</dbReference>
<dbReference type="InterPro" id="IPR005135">
    <property type="entry name" value="Endo/exonuclease/phosphatase"/>
</dbReference>
<dbReference type="Gene3D" id="3.60.10.10">
    <property type="entry name" value="Endonuclease/exonuclease/phosphatase"/>
    <property type="match status" value="1"/>
</dbReference>
<name>A0AAV1KAB0_9NEOP</name>
<dbReference type="EMBL" id="CAVLGL010000001">
    <property type="protein sequence ID" value="CAK1578857.1"/>
    <property type="molecule type" value="Genomic_DNA"/>
</dbReference>
<dbReference type="PROSITE" id="PS50878">
    <property type="entry name" value="RT_POL"/>
    <property type="match status" value="1"/>
</dbReference>
<dbReference type="CDD" id="cd09076">
    <property type="entry name" value="L1-EN"/>
    <property type="match status" value="1"/>
</dbReference>
<dbReference type="GO" id="GO:0003824">
    <property type="term" value="F:catalytic activity"/>
    <property type="evidence" value="ECO:0007669"/>
    <property type="project" value="InterPro"/>
</dbReference>
<proteinExistence type="predicted"/>
<evidence type="ECO:0000256" key="1">
    <source>
        <dbReference type="SAM" id="MobiDB-lite"/>
    </source>
</evidence>
<sequence length="991" mass="115077">MKGKAKLTDRILNQRPGYSIMANEFTLCTWNLRTLYRPAGLQLLCQQLANHRADITAVQELRWLGHGVIDKPDFAIYYSCNEKHHTFGTGFVVSKRLKHLVIDFQPINERMCKIRLKGKFQNYTIINVHAPTEDTDLEEKERWYSDVESVYSNSPKGDIKIIIGDMNAKVGRESIYRPTIGSHSLHKTSNDSLIHTRLIDLATSLGMVVGSTRFPHKNIHKITWISADNVTRNQIDHILIDGRHCSNLLDVRSRRGANIDSDHHLVVCKIRARISRYKYTKTVRTKKIETTRLKREQDVKYKYMDTVHRELMKVGERNSNSIGDPDSTWRNLKGVLSTAASEILGFEEKPKRNDWFDDECQKITNEKNDAYRLMQQKYTRGRGEEYKKRRRREKHLHKRKKRSYEEQQLREIASSYTQKETRNFYNQVNGGRKEFKPRTTACRSKNGQLLNDKDEIVQRWAEYFRELLNSSVQTRPLSVPVPEALLKNQETDERAIQSIKNNKSPGMDDIQGELIKYAGTGFEKEFHHLVLQIWNNEKMPDDWNTSVICPLHKKGDILDCNNYRGISLLNTGYKAFANMLFNKLKPYVESSLGEYQCGFRPNRSTVDQIFSLRQILEKTFECNVNTHHLFVDFKAAYDNVHRSFLYQAMMEIGIPTKLVRLTEMTLRNSQSVVRVQTNVSEPFRTNDGLRQGDALSCLLFNIALDKCIRDSKIETKGTIYHKSVQILGYADDLDVIGRSLPAMESAYLALEKSAAEAGLQVNMAKTKYLKASKDQQILLQGVNIGNNTFASVNDHVYLGSLVIDNNDVSSEISRRIMAANKCYFGLLRYLRSKLLSRSIKLLLYKTLLRPILTYGSECWVLSKKDENSLLVFERKILRRIFGAVMENERWRTRYNHELYQMYDEPNVIKTIKIGRLRWAGHVLRMDEARVPKRLLEGRPEGRRSRGRPKLRWLDGVEQDIKILGITSWRRKASNRSDWRALLDQAKAHPRL</sequence>
<dbReference type="SUPFAM" id="SSF56219">
    <property type="entry name" value="DNase I-like"/>
    <property type="match status" value="1"/>
</dbReference>
<reference evidence="3 4" key="1">
    <citation type="submission" date="2023-11" db="EMBL/GenBank/DDBJ databases">
        <authorList>
            <person name="Hedman E."/>
            <person name="Englund M."/>
            <person name="Stromberg M."/>
            <person name="Nyberg Akerstrom W."/>
            <person name="Nylinder S."/>
            <person name="Jareborg N."/>
            <person name="Kallberg Y."/>
            <person name="Kronander E."/>
        </authorList>
    </citation>
    <scope>NUCLEOTIDE SEQUENCE [LARGE SCALE GENOMIC DNA]</scope>
</reference>
<evidence type="ECO:0000313" key="3">
    <source>
        <dbReference type="EMBL" id="CAK1578857.1"/>
    </source>
</evidence>
<dbReference type="InterPro" id="IPR043502">
    <property type="entry name" value="DNA/RNA_pol_sf"/>
</dbReference>
<feature type="compositionally biased region" description="Basic residues" evidence="1">
    <location>
        <begin position="388"/>
        <end position="402"/>
    </location>
</feature>
<keyword evidence="4" id="KW-1185">Reference proteome</keyword>
<dbReference type="Pfam" id="PF03372">
    <property type="entry name" value="Exo_endo_phos"/>
    <property type="match status" value="1"/>
</dbReference>
<dbReference type="InterPro" id="IPR000477">
    <property type="entry name" value="RT_dom"/>
</dbReference>
<dbReference type="CDD" id="cd01650">
    <property type="entry name" value="RT_nLTR_like"/>
    <property type="match status" value="1"/>
</dbReference>
<dbReference type="Proteomes" id="UP001314205">
    <property type="component" value="Unassembled WGS sequence"/>
</dbReference>
<feature type="domain" description="Reverse transcriptase" evidence="2">
    <location>
        <begin position="532"/>
        <end position="784"/>
    </location>
</feature>